<keyword evidence="5 8" id="KW-1133">Transmembrane helix</keyword>
<feature type="transmembrane region" description="Helical" evidence="8">
    <location>
        <begin position="113"/>
        <end position="130"/>
    </location>
</feature>
<evidence type="ECO:0000256" key="8">
    <source>
        <dbReference type="SAM" id="Phobius"/>
    </source>
</evidence>
<feature type="region of interest" description="Disordered" evidence="7">
    <location>
        <begin position="32"/>
        <end position="52"/>
    </location>
</feature>
<evidence type="ECO:0000256" key="3">
    <source>
        <dbReference type="ARBA" id="ARBA00022448"/>
    </source>
</evidence>
<dbReference type="InParanoid" id="A0A0G4FLS1"/>
<feature type="transmembrane region" description="Helical" evidence="8">
    <location>
        <begin position="142"/>
        <end position="166"/>
    </location>
</feature>
<dbReference type="AlphaFoldDB" id="A0A0G4FLS1"/>
<sequence length="700" mass="76147">MEPRAAQSTNTSGITAQSTDVSFAYNNGSFTADERLNESEGSGDVPLKTRPTDLTSSTASWLQSDELPSGLNGVRRYFHQPTWWHIRPRRNIVGRLPARVLSGRYLKKVVKQWVPLAGVVAFCWGERVFFKEACSTARHYRYVVMQLVCLVHIPLGLLSGCLVAFVRVHRRRLPLHTERHATVQPTTGFPSPDRRADGEADFTDLASVNQVEGGSSDMVAVLHQPEPRDAATSRRVPLVAGGRARWRAAMHSVREFFREIAESAATSFPRPSANNLSGVSLFMWGLIDCIAAILFYVPAGIMPGWQTVTSLQVGIPIQLFINACLHQRKYRAVHYVGALLILLGIAINVVPWARAKTTTTCPSHWSSYLYILAGCLTVISGAWKEVALLHSPQPADPRCLHALISLIQLLWSFAFLPAGLYLQQHLHTGHHVHPPAPTPATTTPPPAPPGPSSPPNNNVIASIVSLRRALLGAGDEANTGDLMSPQLFYRDAFMCLVGGIDPPEPSPVTTAPAPPAPSPPPSPPSLSGGDVLQSMLSLKPGECRTARDFVGLLLLSHVLLYYSSTMAMQSMHGIVALGAVSSVGALAAFITFFVVRPLDPFDYLATLSSAAIILGVFLYRLHKDPALESTEGLEDDDGMDEEEDDETQARDSARPNPLRRLRSRALIDTAAARPIPHPLTQQQQQQPSDVTQAGGRQEGL</sequence>
<evidence type="ECO:0000313" key="10">
    <source>
        <dbReference type="Proteomes" id="UP000041254"/>
    </source>
</evidence>
<keyword evidence="10" id="KW-1185">Reference proteome</keyword>
<comment type="similarity">
    <text evidence="2">Belongs to the CRT-like transporter family.</text>
</comment>
<feature type="transmembrane region" description="Helical" evidence="8">
    <location>
        <begin position="332"/>
        <end position="353"/>
    </location>
</feature>
<feature type="region of interest" description="Disordered" evidence="7">
    <location>
        <begin position="432"/>
        <end position="458"/>
    </location>
</feature>
<feature type="transmembrane region" description="Helical" evidence="8">
    <location>
        <begin position="403"/>
        <end position="422"/>
    </location>
</feature>
<evidence type="ECO:0000256" key="7">
    <source>
        <dbReference type="SAM" id="MobiDB-lite"/>
    </source>
</evidence>
<feature type="transmembrane region" description="Helical" evidence="8">
    <location>
        <begin position="601"/>
        <end position="619"/>
    </location>
</feature>
<evidence type="ECO:0000256" key="2">
    <source>
        <dbReference type="ARBA" id="ARBA00006690"/>
    </source>
</evidence>
<evidence type="ECO:0000256" key="4">
    <source>
        <dbReference type="ARBA" id="ARBA00022692"/>
    </source>
</evidence>
<protein>
    <submittedName>
        <fullName evidence="9">Uncharacterized protein</fullName>
    </submittedName>
</protein>
<dbReference type="Pfam" id="PF08627">
    <property type="entry name" value="CRT-like"/>
    <property type="match status" value="1"/>
</dbReference>
<feature type="transmembrane region" description="Helical" evidence="8">
    <location>
        <begin position="365"/>
        <end position="383"/>
    </location>
</feature>
<feature type="compositionally biased region" description="Pro residues" evidence="7">
    <location>
        <begin position="504"/>
        <end position="524"/>
    </location>
</feature>
<gene>
    <name evidence="9" type="ORF">Vbra_2218</name>
</gene>
<evidence type="ECO:0000313" key="9">
    <source>
        <dbReference type="EMBL" id="CEM14967.1"/>
    </source>
</evidence>
<evidence type="ECO:0000256" key="5">
    <source>
        <dbReference type="ARBA" id="ARBA00022989"/>
    </source>
</evidence>
<dbReference type="InterPro" id="IPR013936">
    <property type="entry name" value="CRT-like"/>
</dbReference>
<feature type="transmembrane region" description="Helical" evidence="8">
    <location>
        <begin position="574"/>
        <end position="595"/>
    </location>
</feature>
<keyword evidence="4 8" id="KW-0812">Transmembrane</keyword>
<evidence type="ECO:0000256" key="1">
    <source>
        <dbReference type="ARBA" id="ARBA00004141"/>
    </source>
</evidence>
<organism evidence="9 10">
    <name type="scientific">Vitrella brassicaformis (strain CCMP3155)</name>
    <dbReference type="NCBI Taxonomy" id="1169540"/>
    <lineage>
        <taxon>Eukaryota</taxon>
        <taxon>Sar</taxon>
        <taxon>Alveolata</taxon>
        <taxon>Colpodellida</taxon>
        <taxon>Vitrellaceae</taxon>
        <taxon>Vitrella</taxon>
    </lineage>
</organism>
<feature type="compositionally biased region" description="Acidic residues" evidence="7">
    <location>
        <begin position="631"/>
        <end position="646"/>
    </location>
</feature>
<dbReference type="Proteomes" id="UP000041254">
    <property type="component" value="Unassembled WGS sequence"/>
</dbReference>
<keyword evidence="3" id="KW-0813">Transport</keyword>
<name>A0A0G4FLS1_VITBC</name>
<dbReference type="GO" id="GO:0016020">
    <property type="term" value="C:membrane"/>
    <property type="evidence" value="ECO:0007669"/>
    <property type="project" value="UniProtKB-SubCell"/>
</dbReference>
<accession>A0A0G4FLS1</accession>
<reference evidence="9 10" key="1">
    <citation type="submission" date="2014-11" db="EMBL/GenBank/DDBJ databases">
        <authorList>
            <person name="Zhu J."/>
            <person name="Qi W."/>
            <person name="Song R."/>
        </authorList>
    </citation>
    <scope>NUCLEOTIDE SEQUENCE [LARGE SCALE GENOMIC DNA]</scope>
</reference>
<keyword evidence="6 8" id="KW-0472">Membrane</keyword>
<feature type="region of interest" description="Disordered" evidence="7">
    <location>
        <begin position="629"/>
        <end position="700"/>
    </location>
</feature>
<feature type="compositionally biased region" description="Pro residues" evidence="7">
    <location>
        <begin position="434"/>
        <end position="454"/>
    </location>
</feature>
<feature type="transmembrane region" description="Helical" evidence="8">
    <location>
        <begin position="279"/>
        <end position="299"/>
    </location>
</feature>
<proteinExistence type="inferred from homology"/>
<comment type="subcellular location">
    <subcellularLocation>
        <location evidence="1">Membrane</location>
        <topology evidence="1">Multi-pass membrane protein</topology>
    </subcellularLocation>
</comment>
<dbReference type="VEuPathDB" id="CryptoDB:Vbra_2218"/>
<dbReference type="EMBL" id="CDMY01000462">
    <property type="protein sequence ID" value="CEM14967.1"/>
    <property type="molecule type" value="Genomic_DNA"/>
</dbReference>
<evidence type="ECO:0000256" key="6">
    <source>
        <dbReference type="ARBA" id="ARBA00023136"/>
    </source>
</evidence>
<feature type="region of interest" description="Disordered" evidence="7">
    <location>
        <begin position="504"/>
        <end position="529"/>
    </location>
</feature>